<dbReference type="Proteomes" id="UP000016923">
    <property type="component" value="Unassembled WGS sequence"/>
</dbReference>
<protein>
    <submittedName>
        <fullName evidence="2">Zinc finger protein</fullName>
    </submittedName>
</protein>
<dbReference type="HOGENOM" id="CLU_012924_0_0_1"/>
<feature type="region of interest" description="Disordered" evidence="1">
    <location>
        <begin position="1128"/>
        <end position="1166"/>
    </location>
</feature>
<feature type="region of interest" description="Disordered" evidence="1">
    <location>
        <begin position="451"/>
        <end position="473"/>
    </location>
</feature>
<organism evidence="2 3">
    <name type="scientific">Ophiostoma piceae (strain UAMH 11346)</name>
    <name type="common">Sap stain fungus</name>
    <dbReference type="NCBI Taxonomy" id="1262450"/>
    <lineage>
        <taxon>Eukaryota</taxon>
        <taxon>Fungi</taxon>
        <taxon>Dikarya</taxon>
        <taxon>Ascomycota</taxon>
        <taxon>Pezizomycotina</taxon>
        <taxon>Sordariomycetes</taxon>
        <taxon>Sordariomycetidae</taxon>
        <taxon>Ophiostomatales</taxon>
        <taxon>Ophiostomataceae</taxon>
        <taxon>Ophiostoma</taxon>
    </lineage>
</organism>
<dbReference type="EMBL" id="KE148146">
    <property type="protein sequence ID" value="EPE09958.1"/>
    <property type="molecule type" value="Genomic_DNA"/>
</dbReference>
<dbReference type="AlphaFoldDB" id="S3CTD7"/>
<dbReference type="eggNOG" id="ENOG502RQ3J">
    <property type="taxonomic scope" value="Eukaryota"/>
</dbReference>
<feature type="compositionally biased region" description="Basic and acidic residues" evidence="1">
    <location>
        <begin position="1128"/>
        <end position="1137"/>
    </location>
</feature>
<accession>S3CTD7</accession>
<evidence type="ECO:0000313" key="2">
    <source>
        <dbReference type="EMBL" id="EPE09958.1"/>
    </source>
</evidence>
<feature type="compositionally biased region" description="Polar residues" evidence="1">
    <location>
        <begin position="451"/>
        <end position="462"/>
    </location>
</feature>
<reference evidence="2 3" key="1">
    <citation type="journal article" date="2013" name="BMC Genomics">
        <title>The genome and transcriptome of the pine saprophyte Ophiostoma piceae, and a comparison with the bark beetle-associated pine pathogen Grosmannia clavigera.</title>
        <authorList>
            <person name="Haridas S."/>
            <person name="Wang Y."/>
            <person name="Lim L."/>
            <person name="Massoumi Alamouti S."/>
            <person name="Jackman S."/>
            <person name="Docking R."/>
            <person name="Robertson G."/>
            <person name="Birol I."/>
            <person name="Bohlmann J."/>
            <person name="Breuil C."/>
        </authorList>
    </citation>
    <scope>NUCLEOTIDE SEQUENCE [LARGE SCALE GENOMIC DNA]</scope>
    <source>
        <strain evidence="2 3">UAMH 11346</strain>
    </source>
</reference>
<gene>
    <name evidence="2" type="ORF">F503_05053</name>
</gene>
<dbReference type="STRING" id="1262450.S3CTD7"/>
<evidence type="ECO:0000313" key="3">
    <source>
        <dbReference type="Proteomes" id="UP000016923"/>
    </source>
</evidence>
<proteinExistence type="predicted"/>
<feature type="compositionally biased region" description="Low complexity" evidence="1">
    <location>
        <begin position="463"/>
        <end position="473"/>
    </location>
</feature>
<feature type="region of interest" description="Disordered" evidence="1">
    <location>
        <begin position="1021"/>
        <end position="1062"/>
    </location>
</feature>
<feature type="compositionally biased region" description="Polar residues" evidence="1">
    <location>
        <begin position="177"/>
        <end position="211"/>
    </location>
</feature>
<dbReference type="OrthoDB" id="5366163at2759"/>
<sequence length="1166" mass="126571">MSTVMEPKKFAFFMKDDSRSFISRDPYHFSRSNSPARFGPRRTTNSTARPLSPNDISCVALNTSKDDCATQRFILWAAVRRNACMQMGEEKRLECPLLRCQQRFPDHESMLRHLITCDMLPDCEYWCYEHMRVERFDDSRCKKCIGHPSKRRKMLTLAKSFFTSLGHNKGKAVVYQPPSSLSPAPTTNEPWASDSMSPASHNISDVNSECPSRSASNGSSNSGNTRYNSTRSTASNRSIASEATNYTSRSNSYRRGADVLDISARSSMSGSPTNGASFPPPPRYEDIGALIPSELHSNDVVAELEAPVVVAPVEISQRAPSASFASSQMQAARPQRPIMPDITGINDFLGDIAAMAPTYQNAAYIAPELSITPPPACPTPPVVLNTISTVDGSPSVDPAELRLSELDSFINWEPTMTTMPSAFGGIDVNSIAYQPYTGPDYHMVDASQDQVLSQEGNQSLQHSSSVRSTTSTNTTISTVSMNSIMSDGSGTSFLSNATSVSPASDGSHQWPASNQTKLTLPASNFDNLLANGWTATDPTMTEPTCDPLNSSFVTETPGMASIPGLTDMDMDLSLMYDFSLPIAPTPQTLGASADVTTSIPPVAPITTAAPVVSSTFPENVNDDASSHDHDESFQDLASSARDLLATHVITSFAKLADVDSSMNTLALSFQNASMRKIMDTGVDALKTALATGTEVMPAFDTLCFLHLVYSFSLGVHKSEAPFKSYALFYQSLEYSRNFTSIQDRDNYLEIVSLIWQPAGMTSFDLSETLRQCRNNTTRSPLFHSSLSANNVVAGTIKAFLDNLEMAAILDPEASSPAFSTAASETIKASSLLALHFGSFKNSTTCASLSEQERNILDTLLLGFPEFSELCNAPGLKLRLETIRHQLSNPATPSNVRWLEINLLQAGKASLGLSAAYFEKFVPLVTLLCDSVYMVNKDSIPLRSVFYDATCSLLRINLVSCKTAHQNLDVDAAVAAAVTDTSLFSGDLLSGFDFSYFADKLDLPLAEAMTADGLLGFSSSSSPSSMDSSSSATAEATPASSKDSHSTPQTPLEDQAPSPKKAEAEAPDCCELCGYRPKGDPKWFRGSMLKHRLTKHSEEVIIYKCNFPGCNSQYRNRPDNLKQHQVEKNHFVGDEATAKKPRKPKTKRTANGEIAASAAKKRKTDDQ</sequence>
<dbReference type="VEuPathDB" id="FungiDB:F503_05053"/>
<feature type="compositionally biased region" description="Basic residues" evidence="1">
    <location>
        <begin position="1138"/>
        <end position="1147"/>
    </location>
</feature>
<feature type="compositionally biased region" description="Low complexity" evidence="1">
    <location>
        <begin position="1021"/>
        <end position="1040"/>
    </location>
</feature>
<evidence type="ECO:0000256" key="1">
    <source>
        <dbReference type="SAM" id="MobiDB-lite"/>
    </source>
</evidence>
<feature type="compositionally biased region" description="Low complexity" evidence="1">
    <location>
        <begin position="212"/>
        <end position="233"/>
    </location>
</feature>
<name>S3CTD7_OPHP1</name>
<keyword evidence="3" id="KW-1185">Reference proteome</keyword>
<feature type="compositionally biased region" description="Polar residues" evidence="1">
    <location>
        <begin position="234"/>
        <end position="252"/>
    </location>
</feature>
<feature type="region of interest" description="Disordered" evidence="1">
    <location>
        <begin position="175"/>
        <end position="252"/>
    </location>
</feature>